<dbReference type="EMBL" id="LR536450">
    <property type="protein sequence ID" value="VFU10748.1"/>
    <property type="molecule type" value="Genomic_DNA"/>
</dbReference>
<accession>A0A4U8Z5E6</accession>
<evidence type="ECO:0000313" key="3">
    <source>
        <dbReference type="Proteomes" id="UP000294360"/>
    </source>
</evidence>
<reference evidence="2 3" key="1">
    <citation type="submission" date="2019-03" db="EMBL/GenBank/DDBJ databases">
        <authorList>
            <person name="Kox A.R. M."/>
        </authorList>
    </citation>
    <scope>NUCLEOTIDE SEQUENCE [LARGE SCALE GENOMIC DNA]</scope>
    <source>
        <strain evidence="2">MTUNDRAET4 annotated genome</strain>
    </source>
</reference>
<sequence>MMLKPKFAAVSLTEAAAARARELIEAAGKPVAGIKVGIKKWRLRRHELCFGPRRRGSAGRRSDRGSGRQYFDRAEGSDVSPWHETRFRDQ</sequence>
<protein>
    <submittedName>
        <fullName evidence="2">Uncharacterized protein</fullName>
    </submittedName>
</protein>
<dbReference type="AlphaFoldDB" id="A0A4U8Z5E6"/>
<proteinExistence type="predicted"/>
<dbReference type="KEGG" id="mtun:MTUNDRAET4_3867"/>
<name>A0A4U8Z5E6_METTU</name>
<gene>
    <name evidence="2" type="ORF">MTUNDRAET4_3867</name>
</gene>
<organism evidence="2 3">
    <name type="scientific">Methylocella tundrae</name>
    <dbReference type="NCBI Taxonomy" id="227605"/>
    <lineage>
        <taxon>Bacteria</taxon>
        <taxon>Pseudomonadati</taxon>
        <taxon>Pseudomonadota</taxon>
        <taxon>Alphaproteobacteria</taxon>
        <taxon>Hyphomicrobiales</taxon>
        <taxon>Beijerinckiaceae</taxon>
        <taxon>Methylocella</taxon>
    </lineage>
</organism>
<feature type="region of interest" description="Disordered" evidence="1">
    <location>
        <begin position="52"/>
        <end position="90"/>
    </location>
</feature>
<evidence type="ECO:0000313" key="2">
    <source>
        <dbReference type="EMBL" id="VFU10748.1"/>
    </source>
</evidence>
<evidence type="ECO:0000256" key="1">
    <source>
        <dbReference type="SAM" id="MobiDB-lite"/>
    </source>
</evidence>
<dbReference type="Proteomes" id="UP000294360">
    <property type="component" value="Chromosome"/>
</dbReference>
<feature type="compositionally biased region" description="Basic and acidic residues" evidence="1">
    <location>
        <begin position="60"/>
        <end position="90"/>
    </location>
</feature>